<accession>A0A7G2FDD3</accession>
<dbReference type="AlphaFoldDB" id="A0A7G2FDD3"/>
<feature type="region of interest" description="Disordered" evidence="1">
    <location>
        <begin position="22"/>
        <end position="59"/>
    </location>
</feature>
<evidence type="ECO:0000313" key="3">
    <source>
        <dbReference type="Proteomes" id="UP000516314"/>
    </source>
</evidence>
<reference evidence="2 3" key="1">
    <citation type="submission" date="2020-09" db="EMBL/GenBank/DDBJ databases">
        <authorList>
            <person name="Ashkenazy H."/>
        </authorList>
    </citation>
    <scope>NUCLEOTIDE SEQUENCE [LARGE SCALE GENOMIC DNA]</scope>
    <source>
        <strain evidence="3">cv. Cdm-0</strain>
    </source>
</reference>
<organism evidence="2 3">
    <name type="scientific">Arabidopsis thaliana</name>
    <name type="common">Mouse-ear cress</name>
    <dbReference type="NCBI Taxonomy" id="3702"/>
    <lineage>
        <taxon>Eukaryota</taxon>
        <taxon>Viridiplantae</taxon>
        <taxon>Streptophyta</taxon>
        <taxon>Embryophyta</taxon>
        <taxon>Tracheophyta</taxon>
        <taxon>Spermatophyta</taxon>
        <taxon>Magnoliopsida</taxon>
        <taxon>eudicotyledons</taxon>
        <taxon>Gunneridae</taxon>
        <taxon>Pentapetalae</taxon>
        <taxon>rosids</taxon>
        <taxon>malvids</taxon>
        <taxon>Brassicales</taxon>
        <taxon>Brassicaceae</taxon>
        <taxon>Camelineae</taxon>
        <taxon>Arabidopsis</taxon>
    </lineage>
</organism>
<dbReference type="Gene3D" id="1.20.190.20">
    <property type="entry name" value="14-3-3 domain"/>
    <property type="match status" value="1"/>
</dbReference>
<sequence>MSLSFTSFRRLQSRRDSSLSCFFRQNPSPDTSQRLNQSSNSLIPSPDTDGSKPNRIRSSNGSLAVLSNEDLCSCMLDNANVLSLTWMHWVMNYTRTLIMKILRDNLTFWTSDMTDEAGDEIKEAEPKVLCKCHSCFTVLSEPKHS</sequence>
<dbReference type="EMBL" id="LR881470">
    <property type="protein sequence ID" value="CAD5333520.1"/>
    <property type="molecule type" value="Genomic_DNA"/>
</dbReference>
<gene>
    <name evidence="2" type="ORF">AT9943_LOCUS20874</name>
</gene>
<dbReference type="Proteomes" id="UP000516314">
    <property type="component" value="Chromosome 5"/>
</dbReference>
<protein>
    <submittedName>
        <fullName evidence="2">(thale cress) hypothetical protein</fullName>
    </submittedName>
</protein>
<evidence type="ECO:0000256" key="1">
    <source>
        <dbReference type="SAM" id="MobiDB-lite"/>
    </source>
</evidence>
<evidence type="ECO:0000313" key="2">
    <source>
        <dbReference type="EMBL" id="CAD5333520.1"/>
    </source>
</evidence>
<feature type="compositionally biased region" description="Polar residues" evidence="1">
    <location>
        <begin position="23"/>
        <end position="43"/>
    </location>
</feature>
<proteinExistence type="predicted"/>
<name>A0A7G2FDD3_ARATH</name>
<dbReference type="InterPro" id="IPR036815">
    <property type="entry name" value="14-3-3_dom_sf"/>
</dbReference>